<keyword evidence="4 10" id="KW-0699">rRNA-binding</keyword>
<dbReference type="InterPro" id="IPR010914">
    <property type="entry name" value="RsgA_GTPase_dom"/>
</dbReference>
<dbReference type="InterPro" id="IPR030378">
    <property type="entry name" value="G_CP_dom"/>
</dbReference>
<dbReference type="Proteomes" id="UP000298631">
    <property type="component" value="Chromosome"/>
</dbReference>
<evidence type="ECO:0000256" key="1">
    <source>
        <dbReference type="ARBA" id="ARBA00022490"/>
    </source>
</evidence>
<dbReference type="GO" id="GO:0046872">
    <property type="term" value="F:metal ion binding"/>
    <property type="evidence" value="ECO:0007669"/>
    <property type="project" value="UniProtKB-KW"/>
</dbReference>
<dbReference type="InterPro" id="IPR004881">
    <property type="entry name" value="Ribosome_biogen_GTPase_RsgA"/>
</dbReference>
<reference evidence="14 15" key="1">
    <citation type="submission" date="2019-05" db="EMBL/GenBank/DDBJ databases">
        <title>Pseudorhodobacter turbinis sp. nov., isolated from the gut of the Korean turban shell.</title>
        <authorList>
            <person name="Jeong Y.-S."/>
            <person name="Kang W.-R."/>
            <person name="Bae J.-W."/>
        </authorList>
    </citation>
    <scope>NUCLEOTIDE SEQUENCE [LARGE SCALE GENOMIC DNA]</scope>
    <source>
        <strain evidence="14 15">S12M18</strain>
    </source>
</reference>
<protein>
    <recommendedName>
        <fullName evidence="10">Small ribosomal subunit biogenesis GTPase RsgA</fullName>
        <ecNumber evidence="10">3.6.1.-</ecNumber>
    </recommendedName>
</protein>
<evidence type="ECO:0000256" key="11">
    <source>
        <dbReference type="SAM" id="MobiDB-lite"/>
    </source>
</evidence>
<dbReference type="PANTHER" id="PTHR32120:SF10">
    <property type="entry name" value="SMALL RIBOSOMAL SUBUNIT BIOGENESIS GTPASE RSGA"/>
    <property type="match status" value="1"/>
</dbReference>
<dbReference type="Gene3D" id="3.40.50.300">
    <property type="entry name" value="P-loop containing nucleotide triphosphate hydrolases"/>
    <property type="match status" value="1"/>
</dbReference>
<dbReference type="GO" id="GO:0005737">
    <property type="term" value="C:cytoplasm"/>
    <property type="evidence" value="ECO:0007669"/>
    <property type="project" value="UniProtKB-SubCell"/>
</dbReference>
<feature type="binding site" evidence="10">
    <location>
        <begin position="198"/>
        <end position="206"/>
    </location>
    <ligand>
        <name>GTP</name>
        <dbReference type="ChEBI" id="CHEBI:37565"/>
    </ligand>
</feature>
<evidence type="ECO:0000256" key="6">
    <source>
        <dbReference type="ARBA" id="ARBA00022801"/>
    </source>
</evidence>
<dbReference type="GO" id="GO:0005525">
    <property type="term" value="F:GTP binding"/>
    <property type="evidence" value="ECO:0007669"/>
    <property type="project" value="UniProtKB-UniRule"/>
</dbReference>
<dbReference type="SUPFAM" id="SSF52540">
    <property type="entry name" value="P-loop containing nucleoside triphosphate hydrolases"/>
    <property type="match status" value="1"/>
</dbReference>
<organism evidence="14 15">
    <name type="scientific">Pseudorhodobacter turbinis</name>
    <dbReference type="NCBI Taxonomy" id="2500533"/>
    <lineage>
        <taxon>Bacteria</taxon>
        <taxon>Pseudomonadati</taxon>
        <taxon>Pseudomonadota</taxon>
        <taxon>Alphaproteobacteria</taxon>
        <taxon>Rhodobacterales</taxon>
        <taxon>Paracoccaceae</taxon>
        <taxon>Pseudorhodobacter</taxon>
    </lineage>
</organism>
<evidence type="ECO:0000256" key="9">
    <source>
        <dbReference type="ARBA" id="ARBA00023134"/>
    </source>
</evidence>
<feature type="domain" description="CP-type G" evidence="13">
    <location>
        <begin position="97"/>
        <end position="255"/>
    </location>
</feature>
<keyword evidence="1 10" id="KW-0963">Cytoplasm</keyword>
<evidence type="ECO:0000256" key="5">
    <source>
        <dbReference type="ARBA" id="ARBA00022741"/>
    </source>
</evidence>
<evidence type="ECO:0000256" key="3">
    <source>
        <dbReference type="ARBA" id="ARBA00022723"/>
    </source>
</evidence>
<keyword evidence="9 10" id="KW-0342">GTP-binding</keyword>
<dbReference type="AlphaFoldDB" id="A0A4P8EIG0"/>
<evidence type="ECO:0000256" key="7">
    <source>
        <dbReference type="ARBA" id="ARBA00022833"/>
    </source>
</evidence>
<evidence type="ECO:0000313" key="15">
    <source>
        <dbReference type="Proteomes" id="UP000298631"/>
    </source>
</evidence>
<feature type="binding site" evidence="10">
    <location>
        <begin position="146"/>
        <end position="149"/>
    </location>
    <ligand>
        <name>GTP</name>
        <dbReference type="ChEBI" id="CHEBI:37565"/>
    </ligand>
</feature>
<comment type="subcellular location">
    <subcellularLocation>
        <location evidence="10">Cytoplasm</location>
    </subcellularLocation>
</comment>
<gene>
    <name evidence="10 14" type="primary">rsgA</name>
    <name evidence="14" type="ORF">EOK75_11405</name>
</gene>
<dbReference type="InterPro" id="IPR027417">
    <property type="entry name" value="P-loop_NTPase"/>
</dbReference>
<dbReference type="HAMAP" id="MF_01820">
    <property type="entry name" value="GTPase_RsgA"/>
    <property type="match status" value="1"/>
</dbReference>
<feature type="binding site" evidence="10">
    <location>
        <position position="291"/>
    </location>
    <ligand>
        <name>Zn(2+)</name>
        <dbReference type="ChEBI" id="CHEBI:29105"/>
    </ligand>
</feature>
<dbReference type="GO" id="GO:0042274">
    <property type="term" value="P:ribosomal small subunit biogenesis"/>
    <property type="evidence" value="ECO:0007669"/>
    <property type="project" value="UniProtKB-UniRule"/>
</dbReference>
<dbReference type="CDD" id="cd01854">
    <property type="entry name" value="YjeQ_EngC"/>
    <property type="match status" value="1"/>
</dbReference>
<dbReference type="GO" id="GO:0019843">
    <property type="term" value="F:rRNA binding"/>
    <property type="evidence" value="ECO:0007669"/>
    <property type="project" value="UniProtKB-KW"/>
</dbReference>
<accession>A0A4P8EIG0</accession>
<dbReference type="GO" id="GO:0003924">
    <property type="term" value="F:GTPase activity"/>
    <property type="evidence" value="ECO:0007669"/>
    <property type="project" value="UniProtKB-UniRule"/>
</dbReference>
<keyword evidence="15" id="KW-1185">Reference proteome</keyword>
<feature type="domain" description="EngC GTPase" evidence="12">
    <location>
        <begin position="107"/>
        <end position="253"/>
    </location>
</feature>
<comment type="subunit">
    <text evidence="10">Monomer. Associates with 30S ribosomal subunit, binds 16S rRNA.</text>
</comment>
<evidence type="ECO:0000259" key="12">
    <source>
        <dbReference type="PROSITE" id="PS50936"/>
    </source>
</evidence>
<comment type="function">
    <text evidence="10">One of several proteins that assist in the late maturation steps of the functional core of the 30S ribosomal subunit. Helps release RbfA from mature subunits. May play a role in the assembly of ribosomal proteins into the subunit. Circularly permuted GTPase that catalyzes slow GTP hydrolysis, GTPase activity is stimulated by the 30S ribosomal subunit.</text>
</comment>
<dbReference type="PANTHER" id="PTHR32120">
    <property type="entry name" value="SMALL RIBOSOMAL SUBUNIT BIOGENESIS GTPASE RSGA"/>
    <property type="match status" value="1"/>
</dbReference>
<comment type="cofactor">
    <cofactor evidence="10">
        <name>Zn(2+)</name>
        <dbReference type="ChEBI" id="CHEBI:29105"/>
    </cofactor>
    <text evidence="10">Binds 1 zinc ion per subunit.</text>
</comment>
<dbReference type="PROSITE" id="PS50936">
    <property type="entry name" value="ENGC_GTPASE"/>
    <property type="match status" value="1"/>
</dbReference>
<dbReference type="EMBL" id="CP039964">
    <property type="protein sequence ID" value="QCO56603.1"/>
    <property type="molecule type" value="Genomic_DNA"/>
</dbReference>
<keyword evidence="2 10" id="KW-0690">Ribosome biogenesis</keyword>
<evidence type="ECO:0000313" key="14">
    <source>
        <dbReference type="EMBL" id="QCO56603.1"/>
    </source>
</evidence>
<dbReference type="PROSITE" id="PS51721">
    <property type="entry name" value="G_CP"/>
    <property type="match status" value="1"/>
</dbReference>
<keyword evidence="7 10" id="KW-0862">Zinc</keyword>
<feature type="binding site" evidence="10">
    <location>
        <position position="278"/>
    </location>
    <ligand>
        <name>Zn(2+)</name>
        <dbReference type="ChEBI" id="CHEBI:29105"/>
    </ligand>
</feature>
<dbReference type="Pfam" id="PF03193">
    <property type="entry name" value="RsgA_GTPase"/>
    <property type="match status" value="1"/>
</dbReference>
<sequence>MDIPTLKTLGWDAYFADQLTEEDLAHVPARVAQVHRDRLGVLTEGGPCEVALPNGHPSGSFAVGDWVLISASQSVMQRRLERRSLLQRRVHSRAGSRNIGEYRLIGANIDTLFITTSCNADFNVARLERYLTLAHDAGVEPVILLTKADMAEDPVAYLAQAQALGADLAVLLLDAHAPDVPELLAKWTGEGQTVALSGSSGVGKTTLTNALTGMSVATQEIREDDARGRHTTTARHLYSLPTGGWLIDTPGIRGLGVSDAATGIEVTFAEITALAAQCKFRDCLHEREPGCAVQAAIVAGEVDPERLARWRKLSAEDTANTASSGAAMGKGYGITKRSKGRALAKQIKTAQKHKKR</sequence>
<evidence type="ECO:0000256" key="10">
    <source>
        <dbReference type="HAMAP-Rule" id="MF_01820"/>
    </source>
</evidence>
<evidence type="ECO:0000256" key="4">
    <source>
        <dbReference type="ARBA" id="ARBA00022730"/>
    </source>
</evidence>
<keyword evidence="8 10" id="KW-0694">RNA-binding</keyword>
<comment type="similarity">
    <text evidence="10">Belongs to the TRAFAC class YlqF/YawG GTPase family. RsgA subfamily.</text>
</comment>
<evidence type="ECO:0000256" key="8">
    <source>
        <dbReference type="ARBA" id="ARBA00022884"/>
    </source>
</evidence>
<dbReference type="OrthoDB" id="9809485at2"/>
<dbReference type="Gene3D" id="1.10.40.50">
    <property type="entry name" value="Probable gtpase engc, domain 3"/>
    <property type="match status" value="1"/>
</dbReference>
<feature type="binding site" evidence="10">
    <location>
        <position position="285"/>
    </location>
    <ligand>
        <name>Zn(2+)</name>
        <dbReference type="ChEBI" id="CHEBI:29105"/>
    </ligand>
</feature>
<dbReference type="EC" id="3.6.1.-" evidence="10"/>
<proteinExistence type="inferred from homology"/>
<keyword evidence="3 10" id="KW-0479">Metal-binding</keyword>
<keyword evidence="5 10" id="KW-0547">Nucleotide-binding</keyword>
<name>A0A4P8EIG0_9RHOB</name>
<feature type="binding site" evidence="10">
    <location>
        <position position="283"/>
    </location>
    <ligand>
        <name>Zn(2+)</name>
        <dbReference type="ChEBI" id="CHEBI:29105"/>
    </ligand>
</feature>
<dbReference type="NCBIfam" id="TIGR00157">
    <property type="entry name" value="ribosome small subunit-dependent GTPase A"/>
    <property type="match status" value="1"/>
</dbReference>
<keyword evidence="6 10" id="KW-0378">Hydrolase</keyword>
<feature type="region of interest" description="Disordered" evidence="11">
    <location>
        <begin position="318"/>
        <end position="356"/>
    </location>
</feature>
<dbReference type="KEGG" id="pseb:EOK75_11405"/>
<evidence type="ECO:0000259" key="13">
    <source>
        <dbReference type="PROSITE" id="PS51721"/>
    </source>
</evidence>
<evidence type="ECO:0000256" key="2">
    <source>
        <dbReference type="ARBA" id="ARBA00022517"/>
    </source>
</evidence>